<reference evidence="10 11" key="1">
    <citation type="submission" date="2016-10" db="EMBL/GenBank/DDBJ databases">
        <title>Paenibacillus species isolates.</title>
        <authorList>
            <person name="Beno S.M."/>
        </authorList>
    </citation>
    <scope>NUCLEOTIDE SEQUENCE [LARGE SCALE GENOMIC DNA]</scope>
    <source>
        <strain evidence="10 11">FSL H7-0744</strain>
    </source>
</reference>
<dbReference type="PANTHER" id="PTHR48111:SF2">
    <property type="entry name" value="RESPONSE REGULATOR SAER"/>
    <property type="match status" value="1"/>
</dbReference>
<dbReference type="InterPro" id="IPR039420">
    <property type="entry name" value="WalR-like"/>
</dbReference>
<dbReference type="InterPro" id="IPR036388">
    <property type="entry name" value="WH-like_DNA-bd_sf"/>
</dbReference>
<keyword evidence="11" id="KW-1185">Reference proteome</keyword>
<comment type="caution">
    <text evidence="10">The sequence shown here is derived from an EMBL/GenBank/DDBJ whole genome shotgun (WGS) entry which is preliminary data.</text>
</comment>
<dbReference type="Pfam" id="PF00486">
    <property type="entry name" value="Trans_reg_C"/>
    <property type="match status" value="1"/>
</dbReference>
<feature type="DNA-binding region" description="OmpR/PhoB-type" evidence="7">
    <location>
        <begin position="133"/>
        <end position="231"/>
    </location>
</feature>
<dbReference type="Pfam" id="PF00072">
    <property type="entry name" value="Response_reg"/>
    <property type="match status" value="1"/>
</dbReference>
<dbReference type="Gene3D" id="3.40.50.2300">
    <property type="match status" value="1"/>
</dbReference>
<dbReference type="InterPro" id="IPR001867">
    <property type="entry name" value="OmpR/PhoB-type_DNA-bd"/>
</dbReference>
<evidence type="ECO:0000256" key="1">
    <source>
        <dbReference type="ARBA" id="ARBA00022553"/>
    </source>
</evidence>
<keyword evidence="3" id="KW-0805">Transcription regulation</keyword>
<evidence type="ECO:0000256" key="2">
    <source>
        <dbReference type="ARBA" id="ARBA00023012"/>
    </source>
</evidence>
<sequence length="232" mass="26282">MDDSNIKVLVIEDDADINRLLCRMLTGEGLTAVSAFSGSEASLRLSLEAYQLVLMDLMLPGMPGETLIPQIREQSTVPIIVISAKSTLEDKVGLLRLGADDYITKPFDQEEVMARVEAQLRRLQYVHAVNPGEEIIRVRELIMDKQRREVTLNSELLTLTKYEFEILALLLSKPDKIFSKSEIYRNIWQGTYLGDDNTINVHISNLRAKIAAVTEEEYIRTVWGIGFKIMLP</sequence>
<evidence type="ECO:0000256" key="4">
    <source>
        <dbReference type="ARBA" id="ARBA00023125"/>
    </source>
</evidence>
<evidence type="ECO:0000256" key="7">
    <source>
        <dbReference type="PROSITE-ProRule" id="PRU01091"/>
    </source>
</evidence>
<keyword evidence="4 7" id="KW-0238">DNA-binding</keyword>
<proteinExistence type="predicted"/>
<dbReference type="SUPFAM" id="SSF52172">
    <property type="entry name" value="CheY-like"/>
    <property type="match status" value="1"/>
</dbReference>
<organism evidence="10 11">
    <name type="scientific">Paenibacillus borealis</name>
    <dbReference type="NCBI Taxonomy" id="160799"/>
    <lineage>
        <taxon>Bacteria</taxon>
        <taxon>Bacillati</taxon>
        <taxon>Bacillota</taxon>
        <taxon>Bacilli</taxon>
        <taxon>Bacillales</taxon>
        <taxon>Paenibacillaceae</taxon>
        <taxon>Paenibacillus</taxon>
    </lineage>
</organism>
<protein>
    <submittedName>
        <fullName evidence="10">DNA-binding response regulator</fullName>
    </submittedName>
</protein>
<dbReference type="Proteomes" id="UP000187412">
    <property type="component" value="Unassembled WGS sequence"/>
</dbReference>
<evidence type="ECO:0000259" key="8">
    <source>
        <dbReference type="PROSITE" id="PS50110"/>
    </source>
</evidence>
<dbReference type="Gene3D" id="6.10.250.690">
    <property type="match status" value="1"/>
</dbReference>
<dbReference type="EMBL" id="MPTB01000026">
    <property type="protein sequence ID" value="OMD45396.1"/>
    <property type="molecule type" value="Genomic_DNA"/>
</dbReference>
<keyword evidence="5" id="KW-0804">Transcription</keyword>
<dbReference type="Gene3D" id="1.10.10.10">
    <property type="entry name" value="Winged helix-like DNA-binding domain superfamily/Winged helix DNA-binding domain"/>
    <property type="match status" value="1"/>
</dbReference>
<accession>A0ABX3H8R4</accession>
<evidence type="ECO:0000256" key="3">
    <source>
        <dbReference type="ARBA" id="ARBA00023015"/>
    </source>
</evidence>
<evidence type="ECO:0000313" key="11">
    <source>
        <dbReference type="Proteomes" id="UP000187412"/>
    </source>
</evidence>
<gene>
    <name evidence="10" type="ORF">BSK56_19950</name>
</gene>
<evidence type="ECO:0000256" key="6">
    <source>
        <dbReference type="PROSITE-ProRule" id="PRU00169"/>
    </source>
</evidence>
<evidence type="ECO:0000313" key="10">
    <source>
        <dbReference type="EMBL" id="OMD45396.1"/>
    </source>
</evidence>
<feature type="domain" description="Response regulatory" evidence="8">
    <location>
        <begin position="7"/>
        <end position="120"/>
    </location>
</feature>
<dbReference type="InterPro" id="IPR011006">
    <property type="entry name" value="CheY-like_superfamily"/>
</dbReference>
<dbReference type="SMART" id="SM00862">
    <property type="entry name" value="Trans_reg_C"/>
    <property type="match status" value="1"/>
</dbReference>
<feature type="domain" description="OmpR/PhoB-type" evidence="9">
    <location>
        <begin position="133"/>
        <end position="231"/>
    </location>
</feature>
<dbReference type="InterPro" id="IPR001789">
    <property type="entry name" value="Sig_transdc_resp-reg_receiver"/>
</dbReference>
<evidence type="ECO:0000259" key="9">
    <source>
        <dbReference type="PROSITE" id="PS51755"/>
    </source>
</evidence>
<keyword evidence="1 6" id="KW-0597">Phosphoprotein</keyword>
<dbReference type="PROSITE" id="PS51755">
    <property type="entry name" value="OMPR_PHOB"/>
    <property type="match status" value="1"/>
</dbReference>
<dbReference type="GO" id="GO:0003677">
    <property type="term" value="F:DNA binding"/>
    <property type="evidence" value="ECO:0007669"/>
    <property type="project" value="UniProtKB-KW"/>
</dbReference>
<dbReference type="CDD" id="cd00383">
    <property type="entry name" value="trans_reg_C"/>
    <property type="match status" value="1"/>
</dbReference>
<dbReference type="PANTHER" id="PTHR48111">
    <property type="entry name" value="REGULATOR OF RPOS"/>
    <property type="match status" value="1"/>
</dbReference>
<dbReference type="PROSITE" id="PS50110">
    <property type="entry name" value="RESPONSE_REGULATORY"/>
    <property type="match status" value="1"/>
</dbReference>
<name>A0ABX3H8R4_PAEBO</name>
<dbReference type="RefSeq" id="WP_076112455.1">
    <property type="nucleotide sequence ID" value="NZ_MPTB01000026.1"/>
</dbReference>
<evidence type="ECO:0000256" key="5">
    <source>
        <dbReference type="ARBA" id="ARBA00023163"/>
    </source>
</evidence>
<keyword evidence="2" id="KW-0902">Two-component regulatory system</keyword>
<feature type="modified residue" description="4-aspartylphosphate" evidence="6">
    <location>
        <position position="56"/>
    </location>
</feature>
<dbReference type="SMART" id="SM00448">
    <property type="entry name" value="REC"/>
    <property type="match status" value="1"/>
</dbReference>